<feature type="chain" id="PRO_5004191276" description="DUF1254 domain-containing protein" evidence="1">
    <location>
        <begin position="25"/>
        <end position="330"/>
    </location>
</feature>
<dbReference type="RefSeq" id="WP_011521585.1">
    <property type="nucleotide sequence ID" value="NC_008009.1"/>
</dbReference>
<keyword evidence="3" id="KW-1185">Reference proteome</keyword>
<keyword evidence="1" id="KW-0732">Signal</keyword>
<name>Q1ITL7_KORVE</name>
<evidence type="ECO:0000256" key="1">
    <source>
        <dbReference type="SAM" id="SignalP"/>
    </source>
</evidence>
<dbReference type="eggNOG" id="ENOG502Z8QW">
    <property type="taxonomic scope" value="Bacteria"/>
</dbReference>
<organism evidence="2 3">
    <name type="scientific">Koribacter versatilis (strain Ellin345)</name>
    <dbReference type="NCBI Taxonomy" id="204669"/>
    <lineage>
        <taxon>Bacteria</taxon>
        <taxon>Pseudomonadati</taxon>
        <taxon>Acidobacteriota</taxon>
        <taxon>Terriglobia</taxon>
        <taxon>Terriglobales</taxon>
        <taxon>Candidatus Korobacteraceae</taxon>
        <taxon>Candidatus Korobacter</taxon>
    </lineage>
</organism>
<gene>
    <name evidence="2" type="ordered locus">Acid345_0778</name>
</gene>
<accession>Q1ITL7</accession>
<protein>
    <recommendedName>
        <fullName evidence="4">DUF1254 domain-containing protein</fullName>
    </recommendedName>
</protein>
<dbReference type="KEGG" id="aba:Acid345_0778"/>
<sequence>MKALIGKSLAVFLASFFLVGGAMAAETCTSANDLDAQTRASMEKTAHSVFNMAARGDVFNLKTNAVPSLASSFGGVEQAVSDSKANLGGVQPTIRNLYFLDASDEKGTIQRAEFFCGVFNSTDRTGFVLNNLPAGQYGIVVLDAPGAKPMTMSLVLQVMNGAWKIGGFYLKPAMLAGHDGNWYWQQAKQFAAQGKKHNAYFYYLEARELLAPVPFMTTPSLDKLYDEIEAANPHDLPGDNPVTIAGADGKSYQVTFVSPLVVQDALALVLRQKVADASNTATAFQENMGLIKAAVAKWPETREIFTTVVARAQDANGQDYGSLLPMKDIK</sequence>
<dbReference type="AlphaFoldDB" id="Q1ITL7"/>
<dbReference type="HOGENOM" id="CLU_816190_0_0_0"/>
<evidence type="ECO:0000313" key="2">
    <source>
        <dbReference type="EMBL" id="ABF39783.1"/>
    </source>
</evidence>
<proteinExistence type="predicted"/>
<dbReference type="EnsemblBacteria" id="ABF39783">
    <property type="protein sequence ID" value="ABF39783"/>
    <property type="gene ID" value="Acid345_0778"/>
</dbReference>
<evidence type="ECO:0000313" key="3">
    <source>
        <dbReference type="Proteomes" id="UP000002432"/>
    </source>
</evidence>
<dbReference type="EMBL" id="CP000360">
    <property type="protein sequence ID" value="ABF39783.1"/>
    <property type="molecule type" value="Genomic_DNA"/>
</dbReference>
<evidence type="ECO:0008006" key="4">
    <source>
        <dbReference type="Google" id="ProtNLM"/>
    </source>
</evidence>
<feature type="signal peptide" evidence="1">
    <location>
        <begin position="1"/>
        <end position="24"/>
    </location>
</feature>
<reference evidence="2 3" key="1">
    <citation type="journal article" date="2009" name="Appl. Environ. Microbiol.">
        <title>Three genomes from the phylum Acidobacteria provide insight into the lifestyles of these microorganisms in soils.</title>
        <authorList>
            <person name="Ward N.L."/>
            <person name="Challacombe J.F."/>
            <person name="Janssen P.H."/>
            <person name="Henrissat B."/>
            <person name="Coutinho P.M."/>
            <person name="Wu M."/>
            <person name="Xie G."/>
            <person name="Haft D.H."/>
            <person name="Sait M."/>
            <person name="Badger J."/>
            <person name="Barabote R.D."/>
            <person name="Bradley B."/>
            <person name="Brettin T.S."/>
            <person name="Brinkac L.M."/>
            <person name="Bruce D."/>
            <person name="Creasy T."/>
            <person name="Daugherty S.C."/>
            <person name="Davidsen T.M."/>
            <person name="DeBoy R.T."/>
            <person name="Detter J.C."/>
            <person name="Dodson R.J."/>
            <person name="Durkin A.S."/>
            <person name="Ganapathy A."/>
            <person name="Gwinn-Giglio M."/>
            <person name="Han C.S."/>
            <person name="Khouri H."/>
            <person name="Kiss H."/>
            <person name="Kothari S.P."/>
            <person name="Madupu R."/>
            <person name="Nelson K.E."/>
            <person name="Nelson W.C."/>
            <person name="Paulsen I."/>
            <person name="Penn K."/>
            <person name="Ren Q."/>
            <person name="Rosovitz M.J."/>
            <person name="Selengut J.D."/>
            <person name="Shrivastava S."/>
            <person name="Sullivan S.A."/>
            <person name="Tapia R."/>
            <person name="Thompson L.S."/>
            <person name="Watkins K.L."/>
            <person name="Yang Q."/>
            <person name="Yu C."/>
            <person name="Zafar N."/>
            <person name="Zhou L."/>
            <person name="Kuske C.R."/>
        </authorList>
    </citation>
    <scope>NUCLEOTIDE SEQUENCE [LARGE SCALE GENOMIC DNA]</scope>
    <source>
        <strain evidence="2 3">Ellin345</strain>
    </source>
</reference>
<dbReference type="OrthoDB" id="114073at2"/>
<dbReference type="Proteomes" id="UP000002432">
    <property type="component" value="Chromosome"/>
</dbReference>